<dbReference type="PROSITE" id="PS51710">
    <property type="entry name" value="G_OBG"/>
    <property type="match status" value="1"/>
</dbReference>
<evidence type="ECO:0000256" key="6">
    <source>
        <dbReference type="ARBA" id="ARBA00022842"/>
    </source>
</evidence>
<keyword evidence="7 8" id="KW-0342">GTP-binding</keyword>
<dbReference type="GO" id="GO:0003924">
    <property type="term" value="F:GTPase activity"/>
    <property type="evidence" value="ECO:0007669"/>
    <property type="project" value="UniProtKB-UniRule"/>
</dbReference>
<feature type="binding site" evidence="8">
    <location>
        <begin position="282"/>
        <end position="285"/>
    </location>
    <ligand>
        <name>GTP</name>
        <dbReference type="ChEBI" id="CHEBI:37565"/>
    </ligand>
</feature>
<dbReference type="InterPro" id="IPR036726">
    <property type="entry name" value="GTP1_OBG_dom_sf"/>
</dbReference>
<feature type="region of interest" description="Disordered" evidence="9">
    <location>
        <begin position="125"/>
        <end position="145"/>
    </location>
</feature>
<name>D2QZU0_PIRSD</name>
<dbReference type="HAMAP" id="MF_01454">
    <property type="entry name" value="GTPase_Obg"/>
    <property type="match status" value="1"/>
</dbReference>
<dbReference type="FunFam" id="2.70.210.12:FF:000001">
    <property type="entry name" value="GTPase Obg"/>
    <property type="match status" value="1"/>
</dbReference>
<dbReference type="GO" id="GO:0043022">
    <property type="term" value="F:ribosome binding"/>
    <property type="evidence" value="ECO:0007669"/>
    <property type="project" value="UniProtKB-ARBA"/>
</dbReference>
<dbReference type="GO" id="GO:0042254">
    <property type="term" value="P:ribosome biogenesis"/>
    <property type="evidence" value="ECO:0007669"/>
    <property type="project" value="UniProtKB-UniRule"/>
</dbReference>
<dbReference type="PROSITE" id="PS00905">
    <property type="entry name" value="GTP1_OBG"/>
    <property type="match status" value="1"/>
</dbReference>
<keyword evidence="2 8" id="KW-0963">Cytoplasm</keyword>
<sequence>MFVDRVTIEVQGGRGGDGCVSFRREKYVPKGGPDGGDGGDGGSVIIVAKYGVNNLASMAHHKFWRAPSGNHGSGSGRYGKAAEDLIIEVPPGTIISDAAAGYVIKDLANDGDTLIAAKGGGGGRGNLRFKTPTNRAPREATPGAEGEKRLISLELKVIADVGLVGKPNAGKSTLLSRLTRARPQIADYPFTTKHPNLGMVQVDADRTFVMADIPGLIEGAHSGAGLGHEFLRHIERAGILVHLVEPSPTDGTDPLDNFRTIRSELKQYDVKLSERPEIIVVTKAELPNAEEVRQIIAAEAGLPVLLISAVTGQGLNELTRAITQTLAEQTQKVAAATAKSKFVRPVSNEAIAEHGLHAAQREQDDAPAEEAAVPETAVPEAVTPEVRASETTSPDSAES</sequence>
<reference evidence="12 13" key="1">
    <citation type="journal article" date="2009" name="Stand. Genomic Sci.">
        <title>Complete genome sequence of Pirellula staleyi type strain (ATCC 27377).</title>
        <authorList>
            <person name="Clum A."/>
            <person name="Tindall B.J."/>
            <person name="Sikorski J."/>
            <person name="Ivanova N."/>
            <person name="Mavrommatis K."/>
            <person name="Lucas S."/>
            <person name="Glavina del Rio T."/>
            <person name="Nolan M."/>
            <person name="Chen F."/>
            <person name="Tice H."/>
            <person name="Pitluck S."/>
            <person name="Cheng J.F."/>
            <person name="Chertkov O."/>
            <person name="Brettin T."/>
            <person name="Han C."/>
            <person name="Detter J.C."/>
            <person name="Kuske C."/>
            <person name="Bruce D."/>
            <person name="Goodwin L."/>
            <person name="Ovchinikova G."/>
            <person name="Pati A."/>
            <person name="Mikhailova N."/>
            <person name="Chen A."/>
            <person name="Palaniappan K."/>
            <person name="Land M."/>
            <person name="Hauser L."/>
            <person name="Chang Y.J."/>
            <person name="Jeffries C.D."/>
            <person name="Chain P."/>
            <person name="Rohde M."/>
            <person name="Goker M."/>
            <person name="Bristow J."/>
            <person name="Eisen J.A."/>
            <person name="Markowitz V."/>
            <person name="Hugenholtz P."/>
            <person name="Kyrpides N.C."/>
            <person name="Klenk H.P."/>
            <person name="Lapidus A."/>
        </authorList>
    </citation>
    <scope>NUCLEOTIDE SEQUENCE [LARGE SCALE GENOMIC DNA]</scope>
    <source>
        <strain evidence="13">ATCC 27377 / DSM 6068 / ICPB 4128</strain>
    </source>
</reference>
<organism evidence="12 13">
    <name type="scientific">Pirellula staleyi (strain ATCC 27377 / DSM 6068 / ICPB 4128)</name>
    <name type="common">Pirella staleyi</name>
    <dbReference type="NCBI Taxonomy" id="530564"/>
    <lineage>
        <taxon>Bacteria</taxon>
        <taxon>Pseudomonadati</taxon>
        <taxon>Planctomycetota</taxon>
        <taxon>Planctomycetia</taxon>
        <taxon>Pirellulales</taxon>
        <taxon>Pirellulaceae</taxon>
        <taxon>Pirellula</taxon>
    </lineage>
</organism>
<dbReference type="InterPro" id="IPR014100">
    <property type="entry name" value="GTP-bd_Obg/CgtA"/>
</dbReference>
<dbReference type="Pfam" id="PF01018">
    <property type="entry name" value="GTP1_OBG"/>
    <property type="match status" value="1"/>
</dbReference>
<feature type="binding site" evidence="8">
    <location>
        <begin position="165"/>
        <end position="172"/>
    </location>
    <ligand>
        <name>GTP</name>
        <dbReference type="ChEBI" id="CHEBI:37565"/>
    </ligand>
</feature>
<evidence type="ECO:0000256" key="9">
    <source>
        <dbReference type="SAM" id="MobiDB-lite"/>
    </source>
</evidence>
<feature type="binding site" evidence="8">
    <location>
        <begin position="190"/>
        <end position="194"/>
    </location>
    <ligand>
        <name>GTP</name>
        <dbReference type="ChEBI" id="CHEBI:37565"/>
    </ligand>
</feature>
<evidence type="ECO:0000259" key="11">
    <source>
        <dbReference type="PROSITE" id="PS51883"/>
    </source>
</evidence>
<dbReference type="NCBIfam" id="TIGR02729">
    <property type="entry name" value="Obg_CgtA"/>
    <property type="match status" value="1"/>
</dbReference>
<dbReference type="HOGENOM" id="CLU_011747_2_0_0"/>
<keyword evidence="6 8" id="KW-0460">Magnesium</keyword>
<dbReference type="CDD" id="cd01898">
    <property type="entry name" value="Obg"/>
    <property type="match status" value="1"/>
</dbReference>
<dbReference type="SUPFAM" id="SSF82051">
    <property type="entry name" value="Obg GTP-binding protein N-terminal domain"/>
    <property type="match status" value="1"/>
</dbReference>
<keyword evidence="3 8" id="KW-0479">Metal-binding</keyword>
<dbReference type="EMBL" id="CP001848">
    <property type="protein sequence ID" value="ADB16573.1"/>
    <property type="molecule type" value="Genomic_DNA"/>
</dbReference>
<feature type="binding site" evidence="8">
    <location>
        <position position="192"/>
    </location>
    <ligand>
        <name>Mg(2+)</name>
        <dbReference type="ChEBI" id="CHEBI:18420"/>
    </ligand>
</feature>
<dbReference type="KEGG" id="psl:Psta_1899"/>
<dbReference type="SUPFAM" id="SSF52540">
    <property type="entry name" value="P-loop containing nucleoside triphosphate hydrolases"/>
    <property type="match status" value="1"/>
</dbReference>
<accession>D2QZU0</accession>
<comment type="subcellular location">
    <subcellularLocation>
        <location evidence="8">Cytoplasm</location>
    </subcellularLocation>
</comment>
<dbReference type="OrthoDB" id="9807318at2"/>
<dbReference type="PANTHER" id="PTHR11702:SF31">
    <property type="entry name" value="MITOCHONDRIAL RIBOSOME-ASSOCIATED GTPASE 2"/>
    <property type="match status" value="1"/>
</dbReference>
<dbReference type="PRINTS" id="PR00326">
    <property type="entry name" value="GTP1OBG"/>
</dbReference>
<feature type="region of interest" description="Disordered" evidence="9">
    <location>
        <begin position="356"/>
        <end position="399"/>
    </location>
</feature>
<dbReference type="STRING" id="530564.Psta_1899"/>
<dbReference type="GO" id="GO:0005525">
    <property type="term" value="F:GTP binding"/>
    <property type="evidence" value="ECO:0007669"/>
    <property type="project" value="UniProtKB-UniRule"/>
</dbReference>
<keyword evidence="5 8" id="KW-0378">Hydrolase</keyword>
<dbReference type="InterPro" id="IPR006073">
    <property type="entry name" value="GTP-bd"/>
</dbReference>
<gene>
    <name evidence="8" type="primary">obg</name>
    <name evidence="12" type="ordered locus">Psta_1899</name>
</gene>
<dbReference type="InterPro" id="IPR045086">
    <property type="entry name" value="OBG_GTPase"/>
</dbReference>
<evidence type="ECO:0000313" key="13">
    <source>
        <dbReference type="Proteomes" id="UP000001887"/>
    </source>
</evidence>
<dbReference type="NCBIfam" id="NF008956">
    <property type="entry name" value="PRK12299.1"/>
    <property type="match status" value="1"/>
</dbReference>
<protein>
    <recommendedName>
        <fullName evidence="8">GTPase Obg</fullName>
        <ecNumber evidence="8">3.6.5.-</ecNumber>
    </recommendedName>
    <alternativeName>
        <fullName evidence="8">GTP-binding protein Obg</fullName>
    </alternativeName>
</protein>
<feature type="compositionally biased region" description="Polar residues" evidence="9">
    <location>
        <begin position="389"/>
        <end position="399"/>
    </location>
</feature>
<evidence type="ECO:0000256" key="5">
    <source>
        <dbReference type="ARBA" id="ARBA00022801"/>
    </source>
</evidence>
<feature type="compositionally biased region" description="Low complexity" evidence="9">
    <location>
        <begin position="369"/>
        <end position="386"/>
    </location>
</feature>
<dbReference type="InterPro" id="IPR006169">
    <property type="entry name" value="GTP1_OBG_dom"/>
</dbReference>
<comment type="cofactor">
    <cofactor evidence="8">
        <name>Mg(2+)</name>
        <dbReference type="ChEBI" id="CHEBI:18420"/>
    </cofactor>
</comment>
<feature type="binding site" evidence="8">
    <location>
        <position position="172"/>
    </location>
    <ligand>
        <name>Mg(2+)</name>
        <dbReference type="ChEBI" id="CHEBI:18420"/>
    </ligand>
</feature>
<feature type="binding site" evidence="8">
    <location>
        <begin position="308"/>
        <end position="310"/>
    </location>
    <ligand>
        <name>GTP</name>
        <dbReference type="ChEBI" id="CHEBI:37565"/>
    </ligand>
</feature>
<evidence type="ECO:0000256" key="2">
    <source>
        <dbReference type="ARBA" id="ARBA00022490"/>
    </source>
</evidence>
<dbReference type="Gene3D" id="2.70.210.12">
    <property type="entry name" value="GTP1/OBG domain"/>
    <property type="match status" value="1"/>
</dbReference>
<evidence type="ECO:0000256" key="8">
    <source>
        <dbReference type="HAMAP-Rule" id="MF_01454"/>
    </source>
</evidence>
<dbReference type="InterPro" id="IPR027417">
    <property type="entry name" value="P-loop_NTPase"/>
</dbReference>
<dbReference type="InterPro" id="IPR006074">
    <property type="entry name" value="GTP1-OBG_CS"/>
</dbReference>
<feature type="domain" description="OBG-type G" evidence="10">
    <location>
        <begin position="159"/>
        <end position="327"/>
    </location>
</feature>
<evidence type="ECO:0000313" key="12">
    <source>
        <dbReference type="EMBL" id="ADB16573.1"/>
    </source>
</evidence>
<dbReference type="EC" id="3.6.5.-" evidence="8"/>
<evidence type="ECO:0000256" key="1">
    <source>
        <dbReference type="ARBA" id="ARBA00007699"/>
    </source>
</evidence>
<dbReference type="PROSITE" id="PS51883">
    <property type="entry name" value="OBG"/>
    <property type="match status" value="1"/>
</dbReference>
<keyword evidence="4 8" id="KW-0547">Nucleotide-binding</keyword>
<dbReference type="AlphaFoldDB" id="D2QZU0"/>
<feature type="binding site" evidence="8">
    <location>
        <begin position="212"/>
        <end position="215"/>
    </location>
    <ligand>
        <name>GTP</name>
        <dbReference type="ChEBI" id="CHEBI:37565"/>
    </ligand>
</feature>
<dbReference type="Gene3D" id="3.40.50.300">
    <property type="entry name" value="P-loop containing nucleotide triphosphate hydrolases"/>
    <property type="match status" value="1"/>
</dbReference>
<dbReference type="NCBIfam" id="TIGR00231">
    <property type="entry name" value="small_GTP"/>
    <property type="match status" value="1"/>
</dbReference>
<evidence type="ECO:0000256" key="4">
    <source>
        <dbReference type="ARBA" id="ARBA00022741"/>
    </source>
</evidence>
<dbReference type="PANTHER" id="PTHR11702">
    <property type="entry name" value="DEVELOPMENTALLY REGULATED GTP-BINDING PROTEIN-RELATED"/>
    <property type="match status" value="1"/>
</dbReference>
<keyword evidence="13" id="KW-1185">Reference proteome</keyword>
<dbReference type="PIRSF" id="PIRSF002401">
    <property type="entry name" value="GTP_bd_Obg/CgtA"/>
    <property type="match status" value="1"/>
</dbReference>
<dbReference type="InterPro" id="IPR005225">
    <property type="entry name" value="Small_GTP-bd"/>
</dbReference>
<dbReference type="Proteomes" id="UP000001887">
    <property type="component" value="Chromosome"/>
</dbReference>
<comment type="subunit">
    <text evidence="8">Monomer.</text>
</comment>
<feature type="domain" description="Obg" evidence="11">
    <location>
        <begin position="1"/>
        <end position="158"/>
    </location>
</feature>
<dbReference type="InterPro" id="IPR031167">
    <property type="entry name" value="G_OBG"/>
</dbReference>
<evidence type="ECO:0000259" key="10">
    <source>
        <dbReference type="PROSITE" id="PS51710"/>
    </source>
</evidence>
<proteinExistence type="inferred from homology"/>
<comment type="function">
    <text evidence="8">An essential GTPase which binds GTP, GDP and possibly (p)ppGpp with moderate affinity, with high nucleotide exchange rates and a fairly low GTP hydrolysis rate. Plays a role in control of the cell cycle, stress response, ribosome biogenesis and in those bacteria that undergo differentiation, in morphogenesis control.</text>
</comment>
<dbReference type="NCBIfam" id="NF008955">
    <property type="entry name" value="PRK12297.1"/>
    <property type="match status" value="1"/>
</dbReference>
<evidence type="ECO:0000256" key="3">
    <source>
        <dbReference type="ARBA" id="ARBA00022723"/>
    </source>
</evidence>
<dbReference type="GO" id="GO:0005737">
    <property type="term" value="C:cytoplasm"/>
    <property type="evidence" value="ECO:0007669"/>
    <property type="project" value="UniProtKB-SubCell"/>
</dbReference>
<comment type="similarity">
    <text evidence="1 8">Belongs to the TRAFAC class OBG-HflX-like GTPase superfamily. OBG GTPase family.</text>
</comment>
<evidence type="ECO:0000256" key="7">
    <source>
        <dbReference type="ARBA" id="ARBA00023134"/>
    </source>
</evidence>
<dbReference type="Pfam" id="PF01926">
    <property type="entry name" value="MMR_HSR1"/>
    <property type="match status" value="1"/>
</dbReference>
<dbReference type="GO" id="GO:0000287">
    <property type="term" value="F:magnesium ion binding"/>
    <property type="evidence" value="ECO:0007669"/>
    <property type="project" value="InterPro"/>
</dbReference>
<dbReference type="eggNOG" id="COG0536">
    <property type="taxonomic scope" value="Bacteria"/>
</dbReference>